<accession>A0A1I1XT53</accession>
<dbReference type="AlphaFoldDB" id="A0A1I1XT53"/>
<dbReference type="Proteomes" id="UP000199400">
    <property type="component" value="Unassembled WGS sequence"/>
</dbReference>
<evidence type="ECO:0000313" key="1">
    <source>
        <dbReference type="EMBL" id="SFE10557.1"/>
    </source>
</evidence>
<dbReference type="RefSeq" id="WP_096331091.1">
    <property type="nucleotide sequence ID" value="NZ_FOMX01000008.1"/>
</dbReference>
<dbReference type="STRING" id="54.SAMN02745121_03060"/>
<protein>
    <submittedName>
        <fullName evidence="1">Uncharacterized protein</fullName>
    </submittedName>
</protein>
<dbReference type="EMBL" id="FOMX01000008">
    <property type="protein sequence ID" value="SFE10557.1"/>
    <property type="molecule type" value="Genomic_DNA"/>
</dbReference>
<organism evidence="1 2">
    <name type="scientific">Nannocystis exedens</name>
    <dbReference type="NCBI Taxonomy" id="54"/>
    <lineage>
        <taxon>Bacteria</taxon>
        <taxon>Pseudomonadati</taxon>
        <taxon>Myxococcota</taxon>
        <taxon>Polyangia</taxon>
        <taxon>Nannocystales</taxon>
        <taxon>Nannocystaceae</taxon>
        <taxon>Nannocystis</taxon>
    </lineage>
</organism>
<gene>
    <name evidence="1" type="ORF">SAMN02745121_03060</name>
</gene>
<evidence type="ECO:0000313" key="2">
    <source>
        <dbReference type="Proteomes" id="UP000199400"/>
    </source>
</evidence>
<keyword evidence="2" id="KW-1185">Reference proteome</keyword>
<reference evidence="2" key="1">
    <citation type="submission" date="2016-10" db="EMBL/GenBank/DDBJ databases">
        <authorList>
            <person name="Varghese N."/>
            <person name="Submissions S."/>
        </authorList>
    </citation>
    <scope>NUCLEOTIDE SEQUENCE [LARGE SCALE GENOMIC DNA]</scope>
    <source>
        <strain evidence="2">ATCC 25963</strain>
    </source>
</reference>
<name>A0A1I1XT53_9BACT</name>
<proteinExistence type="predicted"/>
<sequence>MTELLWPFNLHHSIPSNSRGELGSSLDADGSFHFWTPGVLRGRPEIGYYVHKFPPQRALDFRALVEQAKVWDLPRLKALAPEQPHVFMMAGDWEGGPKRSVMWAIDALPAEVLPIMEAFHKMVDEAFASPREVLAGTARWTAPSFSAREPLRLEFTLSNKGTQQISLQDPMAPEEGESLLSLLISQVPSREVPAPTPKHVTITPHMLSRPDQAQPHARRAPGSRLELAPGESVRFVATPSAYLSPAEHRAVLLLDTGESPQPPTDHVHGILAVDTPLLRIAHR</sequence>